<evidence type="ECO:0000313" key="4">
    <source>
        <dbReference type="Proteomes" id="UP000598775"/>
    </source>
</evidence>
<dbReference type="AlphaFoldDB" id="A0A917B769"/>
<dbReference type="SUPFAM" id="SSF53254">
    <property type="entry name" value="Phosphoglycerate mutase-like"/>
    <property type="match status" value="1"/>
</dbReference>
<dbReference type="InterPro" id="IPR013078">
    <property type="entry name" value="His_Pase_superF_clade-1"/>
</dbReference>
<dbReference type="InterPro" id="IPR050275">
    <property type="entry name" value="PGM_Phosphatase"/>
</dbReference>
<dbReference type="InterPro" id="IPR001345">
    <property type="entry name" value="PG/BPGM_mutase_AS"/>
</dbReference>
<feature type="active site" description="Tele-phosphohistidine intermediate" evidence="1">
    <location>
        <position position="11"/>
    </location>
</feature>
<accession>A0A917B769</accession>
<organism evidence="3 4">
    <name type="scientific">Subtercola lobariae</name>
    <dbReference type="NCBI Taxonomy" id="1588641"/>
    <lineage>
        <taxon>Bacteria</taxon>
        <taxon>Bacillati</taxon>
        <taxon>Actinomycetota</taxon>
        <taxon>Actinomycetes</taxon>
        <taxon>Micrococcales</taxon>
        <taxon>Microbacteriaceae</taxon>
        <taxon>Subtercola</taxon>
    </lineage>
</organism>
<dbReference type="PROSITE" id="PS00175">
    <property type="entry name" value="PG_MUTASE"/>
    <property type="match status" value="1"/>
</dbReference>
<gene>
    <name evidence="3" type="ORF">GCM10011399_22990</name>
</gene>
<dbReference type="EMBL" id="BMGP01000004">
    <property type="protein sequence ID" value="GGF29246.1"/>
    <property type="molecule type" value="Genomic_DNA"/>
</dbReference>
<comment type="caution">
    <text evidence="3">The sequence shown here is derived from an EMBL/GenBank/DDBJ whole genome shotgun (WGS) entry which is preliminary data.</text>
</comment>
<evidence type="ECO:0000256" key="2">
    <source>
        <dbReference type="PIRSR" id="PIRSR613078-2"/>
    </source>
</evidence>
<feature type="binding site" evidence="2">
    <location>
        <position position="60"/>
    </location>
    <ligand>
        <name>substrate</name>
    </ligand>
</feature>
<dbReference type="RefSeq" id="WP_188678418.1">
    <property type="nucleotide sequence ID" value="NZ_BMGP01000004.1"/>
</dbReference>
<dbReference type="GO" id="GO:0016791">
    <property type="term" value="F:phosphatase activity"/>
    <property type="evidence" value="ECO:0007669"/>
    <property type="project" value="TreeGrafter"/>
</dbReference>
<feature type="binding site" evidence="2">
    <location>
        <begin position="85"/>
        <end position="88"/>
    </location>
    <ligand>
        <name>substrate</name>
    </ligand>
</feature>
<dbReference type="SMART" id="SM00855">
    <property type="entry name" value="PGAM"/>
    <property type="match status" value="1"/>
</dbReference>
<reference evidence="3 4" key="1">
    <citation type="journal article" date="2014" name="Int. J. Syst. Evol. Microbiol.">
        <title>Complete genome sequence of Corynebacterium casei LMG S-19264T (=DSM 44701T), isolated from a smear-ripened cheese.</title>
        <authorList>
            <consortium name="US DOE Joint Genome Institute (JGI-PGF)"/>
            <person name="Walter F."/>
            <person name="Albersmeier A."/>
            <person name="Kalinowski J."/>
            <person name="Ruckert C."/>
        </authorList>
    </citation>
    <scope>NUCLEOTIDE SEQUENCE [LARGE SCALE GENOMIC DNA]</scope>
    <source>
        <strain evidence="3 4">CGMCC 1.12976</strain>
    </source>
</reference>
<dbReference type="PANTHER" id="PTHR48100">
    <property type="entry name" value="BROAD-SPECIFICITY PHOSPHATASE YOR283W-RELATED"/>
    <property type="match status" value="1"/>
</dbReference>
<dbReference type="GO" id="GO:0005737">
    <property type="term" value="C:cytoplasm"/>
    <property type="evidence" value="ECO:0007669"/>
    <property type="project" value="TreeGrafter"/>
</dbReference>
<dbReference type="Gene3D" id="3.40.50.1240">
    <property type="entry name" value="Phosphoglycerate mutase-like"/>
    <property type="match status" value="1"/>
</dbReference>
<dbReference type="Pfam" id="PF00300">
    <property type="entry name" value="His_Phos_1"/>
    <property type="match status" value="1"/>
</dbReference>
<evidence type="ECO:0000256" key="1">
    <source>
        <dbReference type="PIRSR" id="PIRSR613078-1"/>
    </source>
</evidence>
<dbReference type="InterPro" id="IPR029033">
    <property type="entry name" value="His_PPase_superfam"/>
</dbReference>
<feature type="binding site" evidence="2">
    <location>
        <begin position="10"/>
        <end position="17"/>
    </location>
    <ligand>
        <name>substrate</name>
    </ligand>
</feature>
<evidence type="ECO:0000313" key="3">
    <source>
        <dbReference type="EMBL" id="GGF29246.1"/>
    </source>
</evidence>
<sequence>MTTTTLALVRHGETAWNAERRLQGSSDIPLNDTGRDQVRATAELLRDSPWDFIVSSPLVRAHESAEILGAELGVPVLSLVPQIIERHYGRAEGLQDGDELRALRIPGGFEGAETEAQVAERASAALNALVAEHPGARIIVVAHGTLIRIAMTALSGQPITTITNAAHSVLVHEFDEAECAAWSVLVVNGQQYLAEVVEA</sequence>
<protein>
    <submittedName>
        <fullName evidence="3">Fructose 1,6-bisphosphatase</fullName>
    </submittedName>
</protein>
<proteinExistence type="predicted"/>
<name>A0A917B769_9MICO</name>
<dbReference type="CDD" id="cd07067">
    <property type="entry name" value="HP_PGM_like"/>
    <property type="match status" value="1"/>
</dbReference>
<keyword evidence="4" id="KW-1185">Reference proteome</keyword>
<feature type="active site" description="Proton donor/acceptor" evidence="1">
    <location>
        <position position="85"/>
    </location>
</feature>
<dbReference type="PANTHER" id="PTHR48100:SF59">
    <property type="entry name" value="ADENOSYLCOBALAMIN_ALPHA-RIBAZOLE PHOSPHATASE"/>
    <property type="match status" value="1"/>
</dbReference>
<dbReference type="Proteomes" id="UP000598775">
    <property type="component" value="Unassembled WGS sequence"/>
</dbReference>